<dbReference type="AlphaFoldDB" id="A0A396SI97"/>
<proteinExistence type="predicted"/>
<evidence type="ECO:0008006" key="4">
    <source>
        <dbReference type="Google" id="ProtNLM"/>
    </source>
</evidence>
<protein>
    <recommendedName>
        <fullName evidence="4">DUF3139 domain-containing protein</fullName>
    </recommendedName>
</protein>
<feature type="chain" id="PRO_5039143454" description="DUF3139 domain-containing protein" evidence="1">
    <location>
        <begin position="26"/>
        <end position="118"/>
    </location>
</feature>
<organism evidence="2 3">
    <name type="scientific">Ureibacillus yapensis</name>
    <dbReference type="NCBI Taxonomy" id="2304605"/>
    <lineage>
        <taxon>Bacteria</taxon>
        <taxon>Bacillati</taxon>
        <taxon>Bacillota</taxon>
        <taxon>Bacilli</taxon>
        <taxon>Bacillales</taxon>
        <taxon>Caryophanaceae</taxon>
        <taxon>Ureibacillus</taxon>
    </lineage>
</organism>
<accession>A0A396SI97</accession>
<comment type="caution">
    <text evidence="2">The sequence shown here is derived from an EMBL/GenBank/DDBJ whole genome shotgun (WGS) entry which is preliminary data.</text>
</comment>
<dbReference type="PROSITE" id="PS51257">
    <property type="entry name" value="PROKAR_LIPOPROTEIN"/>
    <property type="match status" value="1"/>
</dbReference>
<dbReference type="Proteomes" id="UP000265692">
    <property type="component" value="Unassembled WGS sequence"/>
</dbReference>
<reference evidence="2 3" key="1">
    <citation type="submission" date="2018-08" db="EMBL/GenBank/DDBJ databases">
        <title>Lysinibacillus sp. YLB-03 draft genome sequence.</title>
        <authorList>
            <person name="Yu L."/>
        </authorList>
    </citation>
    <scope>NUCLEOTIDE SEQUENCE [LARGE SCALE GENOMIC DNA]</scope>
    <source>
        <strain evidence="2 3">YLB-03</strain>
    </source>
</reference>
<evidence type="ECO:0000256" key="1">
    <source>
        <dbReference type="SAM" id="SignalP"/>
    </source>
</evidence>
<name>A0A396SI97_9BACL</name>
<keyword evidence="3" id="KW-1185">Reference proteome</keyword>
<sequence>MREKRFRRNLLAWAFILFSACVALVAQWDSNVNKYYDLEELNAFHWQKHMNEDEFSKVKQGMSYWDVAKAAKGQGQRVAEGVYIWEDEILLTQRYEMHFQEGKLQKKAIIKSIDHQTE</sequence>
<feature type="signal peptide" evidence="1">
    <location>
        <begin position="1"/>
        <end position="25"/>
    </location>
</feature>
<keyword evidence="1" id="KW-0732">Signal</keyword>
<gene>
    <name evidence="2" type="ORF">D1B33_16675</name>
</gene>
<dbReference type="OrthoDB" id="2454707at2"/>
<evidence type="ECO:0000313" key="2">
    <source>
        <dbReference type="EMBL" id="RHW32369.1"/>
    </source>
</evidence>
<evidence type="ECO:0000313" key="3">
    <source>
        <dbReference type="Proteomes" id="UP000265692"/>
    </source>
</evidence>
<dbReference type="RefSeq" id="WP_118877546.1">
    <property type="nucleotide sequence ID" value="NZ_QWEI01000013.1"/>
</dbReference>
<dbReference type="EMBL" id="QWEI01000013">
    <property type="protein sequence ID" value="RHW32369.1"/>
    <property type="molecule type" value="Genomic_DNA"/>
</dbReference>